<dbReference type="InterPro" id="IPR013783">
    <property type="entry name" value="Ig-like_fold"/>
</dbReference>
<dbReference type="Gene3D" id="2.60.40.10">
    <property type="entry name" value="Immunoglobulins"/>
    <property type="match status" value="1"/>
</dbReference>
<comment type="caution">
    <text evidence="2">The sequence shown here is derived from an EMBL/GenBank/DDBJ whole genome shotgun (WGS) entry which is preliminary data.</text>
</comment>
<dbReference type="PANTHER" id="PTHR23266">
    <property type="entry name" value="IMMUNOGLOBULIN HEAVY CHAIN"/>
    <property type="match status" value="1"/>
</dbReference>
<evidence type="ECO:0000313" key="3">
    <source>
        <dbReference type="Proteomes" id="UP001474421"/>
    </source>
</evidence>
<evidence type="ECO:0008006" key="4">
    <source>
        <dbReference type="Google" id="ProtNLM"/>
    </source>
</evidence>
<protein>
    <recommendedName>
        <fullName evidence="4">Ig-like domain-containing protein</fullName>
    </recommendedName>
</protein>
<gene>
    <name evidence="2" type="ORF">NXF25_021453</name>
</gene>
<keyword evidence="3" id="KW-1185">Reference proteome</keyword>
<dbReference type="EMBL" id="JAOTOJ010000008">
    <property type="protein sequence ID" value="KAK9398092.1"/>
    <property type="molecule type" value="Genomic_DNA"/>
</dbReference>
<dbReference type="SUPFAM" id="SSF48726">
    <property type="entry name" value="Immunoglobulin"/>
    <property type="match status" value="1"/>
</dbReference>
<proteinExistence type="predicted"/>
<evidence type="ECO:0000313" key="2">
    <source>
        <dbReference type="EMBL" id="KAK9398092.1"/>
    </source>
</evidence>
<feature type="signal peptide" evidence="1">
    <location>
        <begin position="1"/>
        <end position="19"/>
    </location>
</feature>
<keyword evidence="1" id="KW-0732">Signal</keyword>
<accession>A0AAW1B844</accession>
<dbReference type="InterPro" id="IPR050199">
    <property type="entry name" value="IgHV"/>
</dbReference>
<name>A0AAW1B844_CROAD</name>
<dbReference type="AlphaFoldDB" id="A0AAW1B844"/>
<evidence type="ECO:0000256" key="1">
    <source>
        <dbReference type="SAM" id="SignalP"/>
    </source>
</evidence>
<sequence length="121" mass="13325">MILWLNLVSLLALFRGVRSQVLVESGGDVRRPGGSLRLICQASGFTFSSYGMSWKNQKKACEASLYLGTLLENHIGYTHQDKFLHFPKSSTIYSPPLITGSKNDPVAKLGVLTSNPQRCPI</sequence>
<dbReference type="Proteomes" id="UP001474421">
    <property type="component" value="Unassembled WGS sequence"/>
</dbReference>
<organism evidence="2 3">
    <name type="scientific">Crotalus adamanteus</name>
    <name type="common">Eastern diamondback rattlesnake</name>
    <dbReference type="NCBI Taxonomy" id="8729"/>
    <lineage>
        <taxon>Eukaryota</taxon>
        <taxon>Metazoa</taxon>
        <taxon>Chordata</taxon>
        <taxon>Craniata</taxon>
        <taxon>Vertebrata</taxon>
        <taxon>Euteleostomi</taxon>
        <taxon>Lepidosauria</taxon>
        <taxon>Squamata</taxon>
        <taxon>Bifurcata</taxon>
        <taxon>Unidentata</taxon>
        <taxon>Episquamata</taxon>
        <taxon>Toxicofera</taxon>
        <taxon>Serpentes</taxon>
        <taxon>Colubroidea</taxon>
        <taxon>Viperidae</taxon>
        <taxon>Crotalinae</taxon>
        <taxon>Crotalus</taxon>
    </lineage>
</organism>
<feature type="chain" id="PRO_5043766068" description="Ig-like domain-containing protein" evidence="1">
    <location>
        <begin position="20"/>
        <end position="121"/>
    </location>
</feature>
<dbReference type="InterPro" id="IPR036179">
    <property type="entry name" value="Ig-like_dom_sf"/>
</dbReference>
<reference evidence="2 3" key="1">
    <citation type="journal article" date="2024" name="Proc. Natl. Acad. Sci. U.S.A.">
        <title>The genetic regulatory architecture and epigenomic basis for age-related changes in rattlesnake venom.</title>
        <authorList>
            <person name="Hogan M.P."/>
            <person name="Holding M.L."/>
            <person name="Nystrom G.S."/>
            <person name="Colston T.J."/>
            <person name="Bartlett D.A."/>
            <person name="Mason A.J."/>
            <person name="Ellsworth S.A."/>
            <person name="Rautsaw R.M."/>
            <person name="Lawrence K.C."/>
            <person name="Strickland J.L."/>
            <person name="He B."/>
            <person name="Fraser P."/>
            <person name="Margres M.J."/>
            <person name="Gilbert D.M."/>
            <person name="Gibbs H.L."/>
            <person name="Parkinson C.L."/>
            <person name="Rokyta D.R."/>
        </authorList>
    </citation>
    <scope>NUCLEOTIDE SEQUENCE [LARGE SCALE GENOMIC DNA]</scope>
    <source>
        <strain evidence="2">DRR0105</strain>
    </source>
</reference>